<dbReference type="RefSeq" id="WP_111394691.1">
    <property type="nucleotide sequence ID" value="NZ_QKTX01000019.1"/>
</dbReference>
<name>A0A326RL01_9BACT</name>
<evidence type="ECO:0000313" key="1">
    <source>
        <dbReference type="EMBL" id="PZV77593.1"/>
    </source>
</evidence>
<reference evidence="1 2" key="1">
    <citation type="submission" date="2018-06" db="EMBL/GenBank/DDBJ databases">
        <title>Genomic Encyclopedia of Archaeal and Bacterial Type Strains, Phase II (KMG-II): from individual species to whole genera.</title>
        <authorList>
            <person name="Goeker M."/>
        </authorList>
    </citation>
    <scope>NUCLEOTIDE SEQUENCE [LARGE SCALE GENOMIC DNA]</scope>
    <source>
        <strain evidence="1 2">T4</strain>
    </source>
</reference>
<proteinExistence type="predicted"/>
<keyword evidence="2" id="KW-1185">Reference proteome</keyword>
<dbReference type="AlphaFoldDB" id="A0A326RL01"/>
<dbReference type="OrthoDB" id="825810at2"/>
<evidence type="ECO:0000313" key="2">
    <source>
        <dbReference type="Proteomes" id="UP000248917"/>
    </source>
</evidence>
<organism evidence="1 2">
    <name type="scientific">Algoriphagus aquaeductus</name>
    <dbReference type="NCBI Taxonomy" id="475299"/>
    <lineage>
        <taxon>Bacteria</taxon>
        <taxon>Pseudomonadati</taxon>
        <taxon>Bacteroidota</taxon>
        <taxon>Cytophagia</taxon>
        <taxon>Cytophagales</taxon>
        <taxon>Cyclobacteriaceae</taxon>
        <taxon>Algoriphagus</taxon>
    </lineage>
</organism>
<protein>
    <submittedName>
        <fullName evidence="1">Uncharacterized protein</fullName>
    </submittedName>
</protein>
<comment type="caution">
    <text evidence="1">The sequence shown here is derived from an EMBL/GenBank/DDBJ whole genome shotgun (WGS) entry which is preliminary data.</text>
</comment>
<dbReference type="EMBL" id="QKTX01000019">
    <property type="protein sequence ID" value="PZV77593.1"/>
    <property type="molecule type" value="Genomic_DNA"/>
</dbReference>
<accession>A0A326RL01</accession>
<dbReference type="Proteomes" id="UP000248917">
    <property type="component" value="Unassembled WGS sequence"/>
</dbReference>
<sequence length="139" mass="15850">MKRILFLLPVFFLFSQCSCKPEELFKLAFTGLESLMGEGFLPSEEIRNLGNFQGMSVQLGQSSVDGITEAVIFLRLENGDPAKLSGQREILARKCAELYLKDFEKAMDYQKITIQFIQTDPNDPQNMALEEYTFEVSDF</sequence>
<gene>
    <name evidence="1" type="ORF">CLV31_1195</name>
</gene>